<comment type="caution">
    <text evidence="1">The sequence shown here is derived from an EMBL/GenBank/DDBJ whole genome shotgun (WGS) entry which is preliminary data.</text>
</comment>
<organism evidence="1 2">
    <name type="scientific">Paracandidimonas soli</name>
    <dbReference type="NCBI Taxonomy" id="1917182"/>
    <lineage>
        <taxon>Bacteria</taxon>
        <taxon>Pseudomonadati</taxon>
        <taxon>Pseudomonadota</taxon>
        <taxon>Betaproteobacteria</taxon>
        <taxon>Burkholderiales</taxon>
        <taxon>Alcaligenaceae</taxon>
        <taxon>Paracandidimonas</taxon>
    </lineage>
</organism>
<sequence length="126" mass="14005">MTESIPSQTPQPWGFLHPECHGQNALLFFSWDLARAIEEQFKLHAESSLATRLHEAQKAVDRLLKQYVQIQANPQAFEGQSIHLRLDPGDEDNGGTPVLALETSEHLESLILQAQAQHGGASRTIN</sequence>
<dbReference type="EMBL" id="SMBX01000004">
    <property type="protein sequence ID" value="TCU99130.1"/>
    <property type="molecule type" value="Genomic_DNA"/>
</dbReference>
<name>A0A4R3V5P3_9BURK</name>
<dbReference type="Proteomes" id="UP000294692">
    <property type="component" value="Unassembled WGS sequence"/>
</dbReference>
<proteinExistence type="predicted"/>
<protein>
    <submittedName>
        <fullName evidence="1">Uncharacterized protein</fullName>
    </submittedName>
</protein>
<gene>
    <name evidence="1" type="ORF">EV686_104229</name>
</gene>
<evidence type="ECO:0000313" key="1">
    <source>
        <dbReference type="EMBL" id="TCU99130.1"/>
    </source>
</evidence>
<evidence type="ECO:0000313" key="2">
    <source>
        <dbReference type="Proteomes" id="UP000294692"/>
    </source>
</evidence>
<keyword evidence="2" id="KW-1185">Reference proteome</keyword>
<dbReference type="RefSeq" id="WP_243650839.1">
    <property type="nucleotide sequence ID" value="NZ_JBEBWM010000004.1"/>
</dbReference>
<reference evidence="1 2" key="1">
    <citation type="submission" date="2019-03" db="EMBL/GenBank/DDBJ databases">
        <title>Genomic Encyclopedia of Type Strains, Phase IV (KMG-IV): sequencing the most valuable type-strain genomes for metagenomic binning, comparative biology and taxonomic classification.</title>
        <authorList>
            <person name="Goeker M."/>
        </authorList>
    </citation>
    <scope>NUCLEOTIDE SEQUENCE [LARGE SCALE GENOMIC DNA]</scope>
    <source>
        <strain evidence="1 2">DSM 100048</strain>
    </source>
</reference>
<dbReference type="AlphaFoldDB" id="A0A4R3V5P3"/>
<accession>A0A4R3V5P3</accession>